<accession>A0A7S4Q2T3</accession>
<dbReference type="SUPFAM" id="SSF49562">
    <property type="entry name" value="C2 domain (Calcium/lipid-binding domain, CaLB)"/>
    <property type="match status" value="2"/>
</dbReference>
<reference evidence="4" key="1">
    <citation type="submission" date="2021-01" db="EMBL/GenBank/DDBJ databases">
        <authorList>
            <person name="Corre E."/>
            <person name="Pelletier E."/>
            <person name="Niang G."/>
            <person name="Scheremetjew M."/>
            <person name="Finn R."/>
            <person name="Kale V."/>
            <person name="Holt S."/>
            <person name="Cochrane G."/>
            <person name="Meng A."/>
            <person name="Brown T."/>
            <person name="Cohen L."/>
        </authorList>
    </citation>
    <scope>NUCLEOTIDE SEQUENCE</scope>
    <source>
        <strain evidence="4">CCMP3105</strain>
    </source>
</reference>
<dbReference type="CDD" id="cd00030">
    <property type="entry name" value="C2"/>
    <property type="match status" value="2"/>
</dbReference>
<feature type="transmembrane region" description="Helical" evidence="2">
    <location>
        <begin position="582"/>
        <end position="604"/>
    </location>
</feature>
<gene>
    <name evidence="4" type="ORF">AMON00008_LOCUS10297</name>
</gene>
<organism evidence="4">
    <name type="scientific">Alexandrium monilatum</name>
    <dbReference type="NCBI Taxonomy" id="311494"/>
    <lineage>
        <taxon>Eukaryota</taxon>
        <taxon>Sar</taxon>
        <taxon>Alveolata</taxon>
        <taxon>Dinophyceae</taxon>
        <taxon>Gonyaulacales</taxon>
        <taxon>Pyrocystaceae</taxon>
        <taxon>Alexandrium</taxon>
    </lineage>
</organism>
<feature type="transmembrane region" description="Helical" evidence="2">
    <location>
        <begin position="531"/>
        <end position="553"/>
    </location>
</feature>
<proteinExistence type="predicted"/>
<dbReference type="InterPro" id="IPR035892">
    <property type="entry name" value="C2_domain_sf"/>
</dbReference>
<feature type="transmembrane region" description="Helical" evidence="2">
    <location>
        <begin position="661"/>
        <end position="681"/>
    </location>
</feature>
<dbReference type="PANTHER" id="PTHR40849:SF2">
    <property type="entry name" value="RGS DOMAIN-CONTAINING PROTEIN"/>
    <property type="match status" value="1"/>
</dbReference>
<evidence type="ECO:0000259" key="3">
    <source>
        <dbReference type="PROSITE" id="PS50004"/>
    </source>
</evidence>
<feature type="region of interest" description="Disordered" evidence="1">
    <location>
        <begin position="756"/>
        <end position="777"/>
    </location>
</feature>
<dbReference type="AlphaFoldDB" id="A0A7S4Q2T3"/>
<dbReference type="InterPro" id="IPR000008">
    <property type="entry name" value="C2_dom"/>
</dbReference>
<dbReference type="Pfam" id="PF00168">
    <property type="entry name" value="C2"/>
    <property type="match status" value="2"/>
</dbReference>
<dbReference type="CDD" id="cd03493">
    <property type="entry name" value="SQR_QFR_TM"/>
    <property type="match status" value="1"/>
</dbReference>
<evidence type="ECO:0000313" key="4">
    <source>
        <dbReference type="EMBL" id="CAE4570678.1"/>
    </source>
</evidence>
<protein>
    <recommendedName>
        <fullName evidence="3">C2 domain-containing protein</fullName>
    </recommendedName>
</protein>
<dbReference type="EMBL" id="HBNR01015692">
    <property type="protein sequence ID" value="CAE4570678.1"/>
    <property type="molecule type" value="Transcribed_RNA"/>
</dbReference>
<dbReference type="PROSITE" id="PS50004">
    <property type="entry name" value="C2"/>
    <property type="match status" value="2"/>
</dbReference>
<feature type="transmembrane region" description="Helical" evidence="2">
    <location>
        <begin position="492"/>
        <end position="519"/>
    </location>
</feature>
<sequence length="777" mass="86344">MTDLATETGGLRVTIVSATGLRQADLGVGKGAMMGSSDPYCVCQIPGRDGARFETPVIFDTVNPVWDFEHTFVDYVEGDSLTFTLWDKDFGNRDDHLGEVSLRAPQFQGGFAGGLLLTKTQGAVATLRVHIAPPAKKRRSRLKPPWLGHWWSRSSEDARDARASSDSSVELDQPDQPEKPLKVKIIRAAGLRGADWLPGDGANSGLSDPYCTCEILGRPDTRFKTPTVRECLSPEWDYEGQFDNYQSGDTLVFALWDEDWCKSDDFLGCAELTAVHFDPVAFEGDLQLSDAGPGVRPTLRVRVELADFQETLGMTTTTGLGIRRRLWGAWAKTAHIPVTQDLAGTPSITGLHVRRKLRSAPSKVAQAMANKKRAAKLALIDMVWSRRELVMTAMRDTLKEALTADPDMCQCLRRWVQDLVDQLWCDITTEVEIMVEATRVGVAGHSMHDVSSLAEVGWQPPNCCHPLAIRGFLLYHWLPYDRSFFGQLKDPVYLVFLAISFVPVLRCFLYLLFLVLAVLPGPPDEYQLVQFIMAFKATQFLSAGVFLALLGTWKYYWCVGMDGRHTCLKYGPGESASLGPKYGYLGVIDIAGSCVLVWIAFLLLPYSVQNAGLRKTEQQEEYHAAHHHAEGHPRRGCSCIGRWLHFKYEGRGGRLGGLLRYDLYCFLLGVCALVGLVWARFDEDPAAFLSGEAQRPLETWKFRETLFVARVLYGWASLPFAVFQLPVLSQILTHTVPTGYNMRGAVVAYLLPPVPPLEDEDQEASTSGDQADPLLPS</sequence>
<dbReference type="Gene3D" id="2.60.40.150">
    <property type="entry name" value="C2 domain"/>
    <property type="match status" value="2"/>
</dbReference>
<keyword evidence="2" id="KW-1133">Transmembrane helix</keyword>
<keyword evidence="2" id="KW-0472">Membrane</keyword>
<evidence type="ECO:0000256" key="2">
    <source>
        <dbReference type="SAM" id="Phobius"/>
    </source>
</evidence>
<feature type="domain" description="C2" evidence="3">
    <location>
        <begin position="161"/>
        <end position="290"/>
    </location>
</feature>
<evidence type="ECO:0000256" key="1">
    <source>
        <dbReference type="SAM" id="MobiDB-lite"/>
    </source>
</evidence>
<keyword evidence="2" id="KW-0812">Transmembrane</keyword>
<feature type="transmembrane region" description="Helical" evidence="2">
    <location>
        <begin position="712"/>
        <end position="733"/>
    </location>
</feature>
<dbReference type="PANTHER" id="PTHR40849">
    <property type="entry name" value="C2 CALCIUM-DEPENDENT MEMBRANE TARGETING"/>
    <property type="match status" value="1"/>
</dbReference>
<dbReference type="SMART" id="SM00239">
    <property type="entry name" value="C2"/>
    <property type="match status" value="2"/>
</dbReference>
<feature type="domain" description="C2" evidence="3">
    <location>
        <begin position="1"/>
        <end position="119"/>
    </location>
</feature>
<name>A0A7S4Q2T3_9DINO</name>